<comment type="caution">
    <text evidence="2">The sequence shown here is derived from an EMBL/GenBank/DDBJ whole genome shotgun (WGS) entry which is preliminary data.</text>
</comment>
<reference evidence="3" key="1">
    <citation type="journal article" date="2019" name="Int. J. Syst. Evol. Microbiol.">
        <title>The Global Catalogue of Microorganisms (GCM) 10K type strain sequencing project: providing services to taxonomists for standard genome sequencing and annotation.</title>
        <authorList>
            <consortium name="The Broad Institute Genomics Platform"/>
            <consortium name="The Broad Institute Genome Sequencing Center for Infectious Disease"/>
            <person name="Wu L."/>
            <person name="Ma J."/>
        </authorList>
    </citation>
    <scope>NUCLEOTIDE SEQUENCE [LARGE SCALE GENOMIC DNA]</scope>
    <source>
        <strain evidence="3">CCTCC AB 2017081</strain>
    </source>
</reference>
<dbReference type="RefSeq" id="WP_380101982.1">
    <property type="nucleotide sequence ID" value="NZ_JBHRZG010000011.1"/>
</dbReference>
<dbReference type="Gene3D" id="1.10.150.320">
    <property type="entry name" value="Photosystem II 12 kDa extrinsic protein"/>
    <property type="match status" value="1"/>
</dbReference>
<proteinExistence type="predicted"/>
<evidence type="ECO:0000313" key="2">
    <source>
        <dbReference type="EMBL" id="MFC3833431.1"/>
    </source>
</evidence>
<keyword evidence="1" id="KW-0732">Signal</keyword>
<dbReference type="EMBL" id="JBHRZG010000011">
    <property type="protein sequence ID" value="MFC3833431.1"/>
    <property type="molecule type" value="Genomic_DNA"/>
</dbReference>
<evidence type="ECO:0000256" key="1">
    <source>
        <dbReference type="SAM" id="SignalP"/>
    </source>
</evidence>
<organism evidence="2 3">
    <name type="scientific">Deinococcus rufus</name>
    <dbReference type="NCBI Taxonomy" id="2136097"/>
    <lineage>
        <taxon>Bacteria</taxon>
        <taxon>Thermotogati</taxon>
        <taxon>Deinococcota</taxon>
        <taxon>Deinococci</taxon>
        <taxon>Deinococcales</taxon>
        <taxon>Deinococcaceae</taxon>
        <taxon>Deinococcus</taxon>
    </lineage>
</organism>
<feature type="signal peptide" evidence="1">
    <location>
        <begin position="1"/>
        <end position="21"/>
    </location>
</feature>
<sequence>MTTRILLALSAALLLAGPAQAQTIVCKAPININTATAAQLKAIGLGPKLIDEVHEYRPFKNAAHVKKEMGKYMKAASLTKFLTCIKFK</sequence>
<dbReference type="InterPro" id="IPR010994">
    <property type="entry name" value="RuvA_2-like"/>
</dbReference>
<protein>
    <submittedName>
        <fullName evidence="2">Helix-hairpin-helix domain-containing protein</fullName>
    </submittedName>
</protein>
<feature type="chain" id="PRO_5046280143" evidence="1">
    <location>
        <begin position="22"/>
        <end position="88"/>
    </location>
</feature>
<name>A0ABV7ZBG5_9DEIO</name>
<dbReference type="SUPFAM" id="SSF47781">
    <property type="entry name" value="RuvA domain 2-like"/>
    <property type="match status" value="1"/>
</dbReference>
<evidence type="ECO:0000313" key="3">
    <source>
        <dbReference type="Proteomes" id="UP001595803"/>
    </source>
</evidence>
<gene>
    <name evidence="2" type="ORF">ACFOSB_11240</name>
</gene>
<dbReference type="Proteomes" id="UP001595803">
    <property type="component" value="Unassembled WGS sequence"/>
</dbReference>
<accession>A0ABV7ZBG5</accession>
<keyword evidence="3" id="KW-1185">Reference proteome</keyword>